<dbReference type="PROSITE" id="PS00139">
    <property type="entry name" value="THIOL_PROTEASE_CYS"/>
    <property type="match status" value="1"/>
</dbReference>
<reference evidence="6 7" key="1">
    <citation type="submission" date="2020-07" db="EMBL/GenBank/DDBJ databases">
        <title>Description of Kordia aestuariivivens sp. nov., isolated from a tidal flat.</title>
        <authorList>
            <person name="Park S."/>
            <person name="Yoon J.-H."/>
        </authorList>
    </citation>
    <scope>NUCLEOTIDE SEQUENCE [LARGE SCALE GENOMIC DNA]</scope>
    <source>
        <strain evidence="6 7">YSTF-M3</strain>
    </source>
</reference>
<evidence type="ECO:0000256" key="1">
    <source>
        <dbReference type="ARBA" id="ARBA00022670"/>
    </source>
</evidence>
<dbReference type="GO" id="GO:0004177">
    <property type="term" value="F:aminopeptidase activity"/>
    <property type="evidence" value="ECO:0007669"/>
    <property type="project" value="UniProtKB-KW"/>
</dbReference>
<feature type="chain" id="PRO_5045989901" description="Aminopeptidase" evidence="5">
    <location>
        <begin position="20"/>
        <end position="374"/>
    </location>
</feature>
<keyword evidence="7" id="KW-1185">Reference proteome</keyword>
<evidence type="ECO:0000313" key="6">
    <source>
        <dbReference type="EMBL" id="MBC8754568.1"/>
    </source>
</evidence>
<dbReference type="SUPFAM" id="SSF54001">
    <property type="entry name" value="Cysteine proteinases"/>
    <property type="match status" value="1"/>
</dbReference>
<proteinExistence type="inferred from homology"/>
<dbReference type="PANTHER" id="PTHR10363">
    <property type="entry name" value="BLEOMYCIN HYDROLASE"/>
    <property type="match status" value="1"/>
</dbReference>
<dbReference type="Gene3D" id="3.90.70.10">
    <property type="entry name" value="Cysteine proteinases"/>
    <property type="match status" value="1"/>
</dbReference>
<sequence>MKKILLSALVCCFSIVAFAQEEYQFETTVDLEATPVISQGRTGTCWSFSASSFLESEIIRLTGKPINISEMFTVRNTYPTKAWNYVMRQGKAQFSEGGLAHDVMNAVKSNGLVPNSAYSGLKALESNHNHAEMVAVLKAMLNVYIKNPGKKLSTNWKPAIEHVLDVYLGKRPESFQFEGKTYTPQSFLEMTKINPDDYVTITSFTHQPYYESFILNIPDNFSNGSFYNVTLDELVAVTKNALQTGFTVELDCDVSESTFSAKYAVASIPEEAVSSRSDFSAEIRKEKTITAEYRQKEFENYTTTDDHLMHITGLAKDQNGNTYFRVKNSWGSNTSRVPNDGHVHMSEAFFRLKTISVMVHKDALPKKLREKLNL</sequence>
<protein>
    <recommendedName>
        <fullName evidence="4">Aminopeptidase</fullName>
    </recommendedName>
</protein>
<gene>
    <name evidence="6" type="ORF">H2O64_07775</name>
</gene>
<name>A0ABR7Q806_9FLAO</name>
<dbReference type="Proteomes" id="UP000619238">
    <property type="component" value="Unassembled WGS sequence"/>
</dbReference>
<keyword evidence="3 4" id="KW-0788">Thiol protease</keyword>
<feature type="signal peptide" evidence="5">
    <location>
        <begin position="1"/>
        <end position="19"/>
    </location>
</feature>
<dbReference type="EMBL" id="JACGWS010000004">
    <property type="protein sequence ID" value="MBC8754568.1"/>
    <property type="molecule type" value="Genomic_DNA"/>
</dbReference>
<keyword evidence="4 6" id="KW-0031">Aminopeptidase</keyword>
<dbReference type="PANTHER" id="PTHR10363:SF2">
    <property type="entry name" value="BLEOMYCIN HYDROLASE"/>
    <property type="match status" value="1"/>
</dbReference>
<evidence type="ECO:0000256" key="2">
    <source>
        <dbReference type="ARBA" id="ARBA00022801"/>
    </source>
</evidence>
<dbReference type="InterPro" id="IPR038765">
    <property type="entry name" value="Papain-like_cys_pep_sf"/>
</dbReference>
<dbReference type="InterPro" id="IPR000169">
    <property type="entry name" value="Pept_cys_AS"/>
</dbReference>
<organism evidence="6 7">
    <name type="scientific">Kordia aestuariivivens</name>
    <dbReference type="NCBI Taxonomy" id="2759037"/>
    <lineage>
        <taxon>Bacteria</taxon>
        <taxon>Pseudomonadati</taxon>
        <taxon>Bacteroidota</taxon>
        <taxon>Flavobacteriia</taxon>
        <taxon>Flavobacteriales</taxon>
        <taxon>Flavobacteriaceae</taxon>
        <taxon>Kordia</taxon>
    </lineage>
</organism>
<keyword evidence="5" id="KW-0732">Signal</keyword>
<accession>A0ABR7Q806</accession>
<dbReference type="InterPro" id="IPR004134">
    <property type="entry name" value="Peptidase_C1B"/>
</dbReference>
<keyword evidence="2 4" id="KW-0378">Hydrolase</keyword>
<dbReference type="RefSeq" id="WP_187561620.1">
    <property type="nucleotide sequence ID" value="NZ_JACGWS010000004.1"/>
</dbReference>
<evidence type="ECO:0000256" key="5">
    <source>
        <dbReference type="SAM" id="SignalP"/>
    </source>
</evidence>
<evidence type="ECO:0000256" key="4">
    <source>
        <dbReference type="PIRNR" id="PIRNR005700"/>
    </source>
</evidence>
<evidence type="ECO:0000313" key="7">
    <source>
        <dbReference type="Proteomes" id="UP000619238"/>
    </source>
</evidence>
<comment type="caution">
    <text evidence="6">The sequence shown here is derived from an EMBL/GenBank/DDBJ whole genome shotgun (WGS) entry which is preliminary data.</text>
</comment>
<comment type="similarity">
    <text evidence="4">Belongs to the peptidase C1 family.</text>
</comment>
<dbReference type="PIRSF" id="PIRSF005700">
    <property type="entry name" value="PepC"/>
    <property type="match status" value="1"/>
</dbReference>
<keyword evidence="1 4" id="KW-0645">Protease</keyword>
<evidence type="ECO:0000256" key="3">
    <source>
        <dbReference type="ARBA" id="ARBA00022807"/>
    </source>
</evidence>
<dbReference type="Pfam" id="PF03051">
    <property type="entry name" value="Peptidase_C1_2"/>
    <property type="match status" value="1"/>
</dbReference>